<dbReference type="RefSeq" id="XP_003145357.1">
    <property type="nucleotide sequence ID" value="XM_003145309.1"/>
</dbReference>
<dbReference type="EMBL" id="JH712140">
    <property type="protein sequence ID" value="EFO18714.1"/>
    <property type="molecule type" value="Genomic_DNA"/>
</dbReference>
<name>A0A1S0TR06_LOALO</name>
<dbReference type="GeneID" id="9947223"/>
<dbReference type="CTD" id="9947223"/>
<protein>
    <submittedName>
        <fullName evidence="1">Uncharacterized protein</fullName>
    </submittedName>
</protein>
<dbReference type="AlphaFoldDB" id="A0A1S0TR06"/>
<gene>
    <name evidence="1" type="ORF">LOAG_09782</name>
</gene>
<accession>A0A1S0TR06</accession>
<dbReference type="KEGG" id="loa:LOAG_09782"/>
<organism evidence="1">
    <name type="scientific">Loa loa</name>
    <name type="common">Eye worm</name>
    <name type="synonym">Filaria loa</name>
    <dbReference type="NCBI Taxonomy" id="7209"/>
    <lineage>
        <taxon>Eukaryota</taxon>
        <taxon>Metazoa</taxon>
        <taxon>Ecdysozoa</taxon>
        <taxon>Nematoda</taxon>
        <taxon>Chromadorea</taxon>
        <taxon>Rhabditida</taxon>
        <taxon>Spirurina</taxon>
        <taxon>Spiruromorpha</taxon>
        <taxon>Filarioidea</taxon>
        <taxon>Onchocercidae</taxon>
        <taxon>Loa</taxon>
    </lineage>
</organism>
<proteinExistence type="predicted"/>
<dbReference type="InParanoid" id="A0A1S0TR06"/>
<sequence length="103" mass="12433">MYFYHLLSSFRSRKWPQIEESDISVVAHHYLPMSSLLFPVNAMVEKEEGDYHFGIYYIGDIGHDNVIRVAVLHLHLLPYIYDDYEIREDRCHYVMEMNFLMEE</sequence>
<reference evidence="1" key="1">
    <citation type="submission" date="2012-04" db="EMBL/GenBank/DDBJ databases">
        <title>The Genome Sequence of Loa loa.</title>
        <authorList>
            <consortium name="The Broad Institute Genome Sequencing Platform"/>
            <consortium name="Broad Institute Genome Sequencing Center for Infectious Disease"/>
            <person name="Nutman T.B."/>
            <person name="Fink D.L."/>
            <person name="Russ C."/>
            <person name="Young S."/>
            <person name="Zeng Q."/>
            <person name="Gargeya S."/>
            <person name="Alvarado L."/>
            <person name="Berlin A."/>
            <person name="Chapman S.B."/>
            <person name="Chen Z."/>
            <person name="Freedman E."/>
            <person name="Gellesch M."/>
            <person name="Goldberg J."/>
            <person name="Griggs A."/>
            <person name="Gujja S."/>
            <person name="Heilman E.R."/>
            <person name="Heiman D."/>
            <person name="Howarth C."/>
            <person name="Mehta T."/>
            <person name="Neiman D."/>
            <person name="Pearson M."/>
            <person name="Roberts A."/>
            <person name="Saif S."/>
            <person name="Shea T."/>
            <person name="Shenoy N."/>
            <person name="Sisk P."/>
            <person name="Stolte C."/>
            <person name="Sykes S."/>
            <person name="White J."/>
            <person name="Yandava C."/>
            <person name="Haas B."/>
            <person name="Henn M.R."/>
            <person name="Nusbaum C."/>
            <person name="Birren B."/>
        </authorList>
    </citation>
    <scope>NUCLEOTIDE SEQUENCE [LARGE SCALE GENOMIC DNA]</scope>
</reference>
<evidence type="ECO:0000313" key="1">
    <source>
        <dbReference type="EMBL" id="EFO18714.1"/>
    </source>
</evidence>